<feature type="signal peptide" evidence="1">
    <location>
        <begin position="1"/>
        <end position="20"/>
    </location>
</feature>
<reference evidence="2 3" key="1">
    <citation type="submission" date="2023-03" db="EMBL/GenBank/DDBJ databases">
        <title>Draft genome sequence of Thalassotalea eurytherma JCM 18482T.</title>
        <authorList>
            <person name="Sawabe T."/>
        </authorList>
    </citation>
    <scope>NUCLEOTIDE SEQUENCE [LARGE SCALE GENOMIC DNA]</scope>
    <source>
        <strain evidence="2 3">JCM 18482</strain>
    </source>
</reference>
<accession>A0ABQ6H8U8</accession>
<evidence type="ECO:0000256" key="1">
    <source>
        <dbReference type="SAM" id="SignalP"/>
    </source>
</evidence>
<protein>
    <recommendedName>
        <fullName evidence="4">Porin</fullName>
    </recommendedName>
</protein>
<comment type="caution">
    <text evidence="2">The sequence shown here is derived from an EMBL/GenBank/DDBJ whole genome shotgun (WGS) entry which is preliminary data.</text>
</comment>
<dbReference type="Proteomes" id="UP001157133">
    <property type="component" value="Unassembled WGS sequence"/>
</dbReference>
<gene>
    <name evidence="2" type="ORF">theurythT_26440</name>
</gene>
<evidence type="ECO:0000313" key="3">
    <source>
        <dbReference type="Proteomes" id="UP001157133"/>
    </source>
</evidence>
<evidence type="ECO:0008006" key="4">
    <source>
        <dbReference type="Google" id="ProtNLM"/>
    </source>
</evidence>
<organism evidence="2 3">
    <name type="scientific">Thalassotalea eurytherma</name>
    <dbReference type="NCBI Taxonomy" id="1144278"/>
    <lineage>
        <taxon>Bacteria</taxon>
        <taxon>Pseudomonadati</taxon>
        <taxon>Pseudomonadota</taxon>
        <taxon>Gammaproteobacteria</taxon>
        <taxon>Alteromonadales</taxon>
        <taxon>Colwelliaceae</taxon>
        <taxon>Thalassotalea</taxon>
    </lineage>
</organism>
<dbReference type="RefSeq" id="WP_284208596.1">
    <property type="nucleotide sequence ID" value="NZ_BSSU01000013.1"/>
</dbReference>
<dbReference type="SUPFAM" id="SSF56935">
    <property type="entry name" value="Porins"/>
    <property type="match status" value="1"/>
</dbReference>
<evidence type="ECO:0000313" key="2">
    <source>
        <dbReference type="EMBL" id="GLX83192.1"/>
    </source>
</evidence>
<proteinExistence type="predicted"/>
<name>A0ABQ6H8U8_9GAMM</name>
<keyword evidence="1" id="KW-0732">Signal</keyword>
<keyword evidence="3" id="KW-1185">Reference proteome</keyword>
<dbReference type="EMBL" id="BSSU01000013">
    <property type="protein sequence ID" value="GLX83192.1"/>
    <property type="molecule type" value="Genomic_DNA"/>
</dbReference>
<sequence>MKAKLSALAIATLMSTSAMAVDIQWNGFASIVAGQTLSSGESVYGFNDDISFDSGSLIAIQASSDLGNGLGVTAQILSKGDDDWDPEFAWAYVSYDFTDSFRMLVGRQRAPFYMYSDFLDVSYAYPWITPPEGVYSLPFDTFDGVGFIYNASIGEFDTTTHFTYGGNNNGTQIAGEDVEPDFKDIMALSVTLNREWLTLRAAYAVAESTIPISSIEALAAGWSQTPFADIGDAIRVFEDDGEFLELGFQIDYNDWIVVGEYTEIDTGDTFLNNDDSYYLMVGKRVNSVTYHITYGADSADPLNATEGVPVGVDPALDFLVANTNAATASQAEDTTFLTVGARWDFHDSAAVKFEYTDFSDDLDSQSDAGLLRMAIVTVF</sequence>
<feature type="chain" id="PRO_5045871619" description="Porin" evidence="1">
    <location>
        <begin position="21"/>
        <end position="379"/>
    </location>
</feature>
<dbReference type="InterPro" id="IPR023614">
    <property type="entry name" value="Porin_dom_sf"/>
</dbReference>
<dbReference type="Gene3D" id="2.40.160.10">
    <property type="entry name" value="Porin"/>
    <property type="match status" value="1"/>
</dbReference>